<dbReference type="Pfam" id="PF13420">
    <property type="entry name" value="Acetyltransf_4"/>
    <property type="match status" value="1"/>
</dbReference>
<proteinExistence type="predicted"/>
<dbReference type="SUPFAM" id="SSF55729">
    <property type="entry name" value="Acyl-CoA N-acyltransferases (Nat)"/>
    <property type="match status" value="1"/>
</dbReference>
<dbReference type="PANTHER" id="PTHR43415">
    <property type="entry name" value="SPERMIDINE N(1)-ACETYLTRANSFERASE"/>
    <property type="match status" value="1"/>
</dbReference>
<protein>
    <submittedName>
        <fullName evidence="1">ORF_10</fullName>
    </submittedName>
</protein>
<name>Q8KN55_PSEAI</name>
<dbReference type="Gene3D" id="3.40.630.30">
    <property type="match status" value="1"/>
</dbReference>
<sequence length="184" mass="21200">MSHDLGILRAIKAEELEVMLMWRNAPSVRANMYTRHEISWDEHLAWWERTKSRKDQAYFMYEYKGVSSGIVAFTGIDSANRNSSWAFYASTEAPKGTGSRMEFLALDYAFGDMGLHKLYCEVLAFNAPVIKLHQKYGFKAEGVFREHHMVDGAYVDIHRLGILATEWNDKRSEIKEKLIALSRG</sequence>
<dbReference type="GO" id="GO:0016747">
    <property type="term" value="F:acyltransferase activity, transferring groups other than amino-acyl groups"/>
    <property type="evidence" value="ECO:0007669"/>
    <property type="project" value="InterPro"/>
</dbReference>
<accession>Q8KN55</accession>
<dbReference type="AlphaFoldDB" id="Q8KN55"/>
<organism evidence="1">
    <name type="scientific">Pseudomonas aeruginosa</name>
    <dbReference type="NCBI Taxonomy" id="287"/>
    <lineage>
        <taxon>Bacteria</taxon>
        <taxon>Pseudomonadati</taxon>
        <taxon>Pseudomonadota</taxon>
        <taxon>Gammaproteobacteria</taxon>
        <taxon>Pseudomonadales</taxon>
        <taxon>Pseudomonadaceae</taxon>
        <taxon>Pseudomonas</taxon>
    </lineage>
</organism>
<reference evidence="1" key="1">
    <citation type="journal article" date="2002" name="J. Bacteriol.">
        <title>Genetic variation at the O-antigen biosynthetic locus in Pseudomonas aeruginosa.</title>
        <authorList>
            <person name="Raymond C.K."/>
            <person name="Sims E.H."/>
            <person name="Kas A."/>
            <person name="Spencer D.H."/>
            <person name="Kutyavin T.V."/>
            <person name="Ivey R.G."/>
            <person name="Zhou Y."/>
            <person name="Kaul R."/>
            <person name="Clendenning J.B."/>
            <person name="Olson M.V."/>
        </authorList>
    </citation>
    <scope>NUCLEOTIDE SEQUENCE</scope>
</reference>
<dbReference type="InterPro" id="IPR000182">
    <property type="entry name" value="GNAT_dom"/>
</dbReference>
<dbReference type="InterPro" id="IPR016181">
    <property type="entry name" value="Acyl_CoA_acyltransferase"/>
</dbReference>
<dbReference type="EMBL" id="AF498420">
    <property type="protein sequence ID" value="AAM27876.1"/>
    <property type="molecule type" value="Genomic_DNA"/>
</dbReference>
<dbReference type="PANTHER" id="PTHR43415:SF3">
    <property type="entry name" value="GNAT-FAMILY ACETYLTRANSFERASE"/>
    <property type="match status" value="1"/>
</dbReference>
<dbReference type="InterPro" id="IPR020036">
    <property type="entry name" value="PseH"/>
</dbReference>
<dbReference type="PROSITE" id="PS51186">
    <property type="entry name" value="GNAT"/>
    <property type="match status" value="1"/>
</dbReference>
<evidence type="ECO:0000313" key="1">
    <source>
        <dbReference type="EMBL" id="AAM27876.1"/>
    </source>
</evidence>
<dbReference type="RefSeq" id="WP_031675701.1">
    <property type="nucleotide sequence ID" value="NZ_CAADLR010000112.1"/>
</dbReference>
<dbReference type="NCBIfam" id="TIGR03585">
    <property type="entry name" value="PseH"/>
    <property type="match status" value="1"/>
</dbReference>